<dbReference type="InterPro" id="IPR007612">
    <property type="entry name" value="LOR"/>
</dbReference>
<sequence length="192" mass="21966">MRTLYIGQHSLAAKGASVIRDADHRSVYLLIGKWGRRQDALSLYQISGDLLAELRQTTLGLRPQFDIYFHNQKVGTLSRHVGFLNEMIYVSSLRWLVVGNFNSGNYRIYHGTSLIMESHPAGDQRLLSVTRQEDEPVCICVAATLDHWAHRRNLVKTLFPNRWRLAPGGGTADFKGLRAHFVWDRISDRIKH</sequence>
<comment type="caution">
    <text evidence="1">The sequence shown here is derived from an EMBL/GenBank/DDBJ whole genome shotgun (WGS) entry which is preliminary data.</text>
</comment>
<dbReference type="STRING" id="1302272.FC96_GL001831"/>
<dbReference type="EMBL" id="AZCX01000004">
    <property type="protein sequence ID" value="KRK48100.1"/>
    <property type="molecule type" value="Genomic_DNA"/>
</dbReference>
<evidence type="ECO:0000313" key="2">
    <source>
        <dbReference type="Proteomes" id="UP000050911"/>
    </source>
</evidence>
<dbReference type="RefSeq" id="WP_056942463.1">
    <property type="nucleotide sequence ID" value="NZ_AZCX01000004.1"/>
</dbReference>
<dbReference type="Pfam" id="PF04525">
    <property type="entry name" value="LOR"/>
    <property type="match status" value="1"/>
</dbReference>
<dbReference type="Proteomes" id="UP000050911">
    <property type="component" value="Unassembled WGS sequence"/>
</dbReference>
<evidence type="ECO:0000313" key="1">
    <source>
        <dbReference type="EMBL" id="KRK48100.1"/>
    </source>
</evidence>
<keyword evidence="2" id="KW-1185">Reference proteome</keyword>
<proteinExistence type="predicted"/>
<dbReference type="SUPFAM" id="SSF54518">
    <property type="entry name" value="Tubby C-terminal domain-like"/>
    <property type="match status" value="1"/>
</dbReference>
<dbReference type="PATRIC" id="fig|1302272.5.peg.1855"/>
<protein>
    <submittedName>
        <fullName evidence="1">Uncharacterized protein</fullName>
    </submittedName>
</protein>
<dbReference type="OrthoDB" id="2248181at2"/>
<organism evidence="1 2">
    <name type="scientific">Secundilactobacillus kimchicus JCM 15530</name>
    <dbReference type="NCBI Taxonomy" id="1302272"/>
    <lineage>
        <taxon>Bacteria</taxon>
        <taxon>Bacillati</taxon>
        <taxon>Bacillota</taxon>
        <taxon>Bacilli</taxon>
        <taxon>Lactobacillales</taxon>
        <taxon>Lactobacillaceae</taxon>
        <taxon>Secundilactobacillus</taxon>
    </lineage>
</organism>
<dbReference type="InterPro" id="IPR025659">
    <property type="entry name" value="Tubby-like_C"/>
</dbReference>
<reference evidence="1 2" key="1">
    <citation type="journal article" date="2015" name="Genome Announc.">
        <title>Expanding the biotechnology potential of lactobacilli through comparative genomics of 213 strains and associated genera.</title>
        <authorList>
            <person name="Sun Z."/>
            <person name="Harris H.M."/>
            <person name="McCann A."/>
            <person name="Guo C."/>
            <person name="Argimon S."/>
            <person name="Zhang W."/>
            <person name="Yang X."/>
            <person name="Jeffery I.B."/>
            <person name="Cooney J.C."/>
            <person name="Kagawa T.F."/>
            <person name="Liu W."/>
            <person name="Song Y."/>
            <person name="Salvetti E."/>
            <person name="Wrobel A."/>
            <person name="Rasinkangas P."/>
            <person name="Parkhill J."/>
            <person name="Rea M.C."/>
            <person name="O'Sullivan O."/>
            <person name="Ritari J."/>
            <person name="Douillard F.P."/>
            <person name="Paul Ross R."/>
            <person name="Yang R."/>
            <person name="Briner A.E."/>
            <person name="Felis G.E."/>
            <person name="de Vos W.M."/>
            <person name="Barrangou R."/>
            <person name="Klaenhammer T.R."/>
            <person name="Caufield P.W."/>
            <person name="Cui Y."/>
            <person name="Zhang H."/>
            <person name="O'Toole P.W."/>
        </authorList>
    </citation>
    <scope>NUCLEOTIDE SEQUENCE [LARGE SCALE GENOMIC DNA]</scope>
    <source>
        <strain evidence="1 2">JCM 15530</strain>
    </source>
</reference>
<gene>
    <name evidence="1" type="ORF">FC96_GL001831</name>
</gene>
<dbReference type="AlphaFoldDB" id="A0A0R1HW50"/>
<accession>A0A0R1HW50</accession>
<name>A0A0R1HW50_9LACO</name>